<proteinExistence type="inferred from homology"/>
<feature type="region of interest" description="Disordered" evidence="7">
    <location>
        <begin position="321"/>
        <end position="345"/>
    </location>
</feature>
<dbReference type="Pfam" id="PF01885">
    <property type="entry name" value="PTS_2-RNA"/>
    <property type="match status" value="1"/>
</dbReference>
<dbReference type="SUPFAM" id="SSF56399">
    <property type="entry name" value="ADP-ribosylation"/>
    <property type="match status" value="1"/>
</dbReference>
<feature type="region of interest" description="Disordered" evidence="7">
    <location>
        <begin position="1"/>
        <end position="34"/>
    </location>
</feature>
<dbReference type="PANTHER" id="PTHR12684:SF2">
    <property type="entry name" value="TRNA 2'-PHOSPHOTRANSFERASE 1"/>
    <property type="match status" value="1"/>
</dbReference>
<keyword evidence="4 8" id="KW-0808">Transferase</keyword>
<dbReference type="OrthoDB" id="419694at2759"/>
<dbReference type="EMBL" id="KB707302">
    <property type="protein sequence ID" value="EMR63036.1"/>
    <property type="molecule type" value="Genomic_DNA"/>
</dbReference>
<dbReference type="PANTHER" id="PTHR12684">
    <property type="entry name" value="PUTATIVE PHOSPHOTRANSFERASE"/>
    <property type="match status" value="1"/>
</dbReference>
<dbReference type="EC" id="2.7.1.160" evidence="3"/>
<reference evidence="9" key="1">
    <citation type="journal article" date="2013" name="Genome Announc.">
        <title>Draft genome sequence of the grapevine dieback fungus Eutypa lata UCR-EL1.</title>
        <authorList>
            <person name="Blanco-Ulate B."/>
            <person name="Rolshausen P.E."/>
            <person name="Cantu D."/>
        </authorList>
    </citation>
    <scope>NUCLEOTIDE SEQUENCE [LARGE SCALE GENOMIC DNA]</scope>
    <source>
        <strain evidence="9">UCR-EL1</strain>
    </source>
</reference>
<dbReference type="GO" id="GO:0000215">
    <property type="term" value="F:tRNA 2'-phosphotransferase activity"/>
    <property type="evidence" value="ECO:0007669"/>
    <property type="project" value="UniProtKB-EC"/>
</dbReference>
<dbReference type="KEGG" id="ela:UCREL1_10023"/>
<comment type="similarity">
    <text evidence="2">Belongs to the KptA/TPT1 family.</text>
</comment>
<feature type="compositionally biased region" description="Gly residues" evidence="7">
    <location>
        <begin position="21"/>
        <end position="30"/>
    </location>
</feature>
<dbReference type="OMA" id="HATWPKI"/>
<keyword evidence="5" id="KW-0520">NAD</keyword>
<keyword evidence="9" id="KW-1185">Reference proteome</keyword>
<dbReference type="HOGENOM" id="CLU_052998_0_1_1"/>
<feature type="compositionally biased region" description="Basic residues" evidence="7">
    <location>
        <begin position="336"/>
        <end position="345"/>
    </location>
</feature>
<dbReference type="InterPro" id="IPR042081">
    <property type="entry name" value="RNA_2'-PTrans_C"/>
</dbReference>
<organism evidence="8 9">
    <name type="scientific">Eutypa lata (strain UCR-EL1)</name>
    <name type="common">Grapevine dieback disease fungus</name>
    <name type="synonym">Eutypa armeniacae</name>
    <dbReference type="NCBI Taxonomy" id="1287681"/>
    <lineage>
        <taxon>Eukaryota</taxon>
        <taxon>Fungi</taxon>
        <taxon>Dikarya</taxon>
        <taxon>Ascomycota</taxon>
        <taxon>Pezizomycotina</taxon>
        <taxon>Sordariomycetes</taxon>
        <taxon>Xylariomycetidae</taxon>
        <taxon>Xylariales</taxon>
        <taxon>Diatrypaceae</taxon>
        <taxon>Eutypa</taxon>
    </lineage>
</organism>
<name>M7SZM5_EUTLA</name>
<evidence type="ECO:0000313" key="9">
    <source>
        <dbReference type="Proteomes" id="UP000012174"/>
    </source>
</evidence>
<evidence type="ECO:0000256" key="4">
    <source>
        <dbReference type="ARBA" id="ARBA00022679"/>
    </source>
</evidence>
<comment type="catalytic activity">
    <reaction evidence="6">
        <text>2'-phospho-[ligated tRNA] + NAD(+) = mature tRNA + ADP-alpha-D-ribose 1'',2''-cyclic phosphate + nicotinamide</text>
        <dbReference type="Rhea" id="RHEA:23324"/>
        <dbReference type="Rhea" id="RHEA-COMP:11106"/>
        <dbReference type="Rhea" id="RHEA-COMP:11107"/>
        <dbReference type="ChEBI" id="CHEBI:17154"/>
        <dbReference type="ChEBI" id="CHEBI:57540"/>
        <dbReference type="ChEBI" id="CHEBI:76596"/>
        <dbReference type="ChEBI" id="CHEBI:82883"/>
        <dbReference type="ChEBI" id="CHEBI:85027"/>
        <dbReference type="EC" id="2.7.1.160"/>
    </reaction>
</comment>
<dbReference type="eggNOG" id="KOG2278">
    <property type="taxonomic scope" value="Eukaryota"/>
</dbReference>
<dbReference type="AlphaFoldDB" id="M7SZM5"/>
<evidence type="ECO:0000256" key="6">
    <source>
        <dbReference type="ARBA" id="ARBA00047949"/>
    </source>
</evidence>
<comment type="function">
    <text evidence="1">Catalyzes the last step of tRNA splicing, the transfer of the splice junction 2'-phosphate from ligated tRNA to NAD to produce ADP-ribose 1''-2'' cyclic phosphate.</text>
</comment>
<gene>
    <name evidence="8" type="ORF">UCREL1_10023</name>
</gene>
<evidence type="ECO:0000256" key="2">
    <source>
        <dbReference type="ARBA" id="ARBA00009836"/>
    </source>
</evidence>
<feature type="compositionally biased region" description="Gly residues" evidence="7">
    <location>
        <begin position="323"/>
        <end position="335"/>
    </location>
</feature>
<dbReference type="InterPro" id="IPR042080">
    <property type="entry name" value="RNA_2'-PTrans_N"/>
</dbReference>
<dbReference type="Gene3D" id="1.10.10.970">
    <property type="entry name" value="RNA 2'-phosphotransferase, Tpt1/KptA family, N-terminal domain"/>
    <property type="match status" value="1"/>
</dbReference>
<evidence type="ECO:0000256" key="5">
    <source>
        <dbReference type="ARBA" id="ARBA00023027"/>
    </source>
</evidence>
<sequence>MDHSIASRGGGGGRGRKGGRRGGGGGGGGGPDREVVLSKALSSLLRHQAQSAGIKLDAEGYAPLDKVLQWPRIRALNPTVADIKAAVAGSNKQRFAIKLNPNRKAASATGSNDGGGDGENDPDPAAWLIRANQGHSIAVASEGLHTPITLEAGNVPAVVVHGTYFAFWDAIVAAGGLRHMGRTHVHFGTGLLPPEVGTANDYSKGDTGNGAGEEEEKEKEKIAAATGVPPGKPQVISGMRGDAELLVFVDVEQSLRDGSGLKWWISANGVVLTEGDADGVVPLKYFKEVRGRRQGVGVLWRDGEKVADLPVGVIKKVPFGKTAAGGVGSEGGGKGGKGKGRGRGR</sequence>
<dbReference type="InterPro" id="IPR002745">
    <property type="entry name" value="Ptrans_KptA/Tpt1"/>
</dbReference>
<dbReference type="Proteomes" id="UP000012174">
    <property type="component" value="Unassembled WGS sequence"/>
</dbReference>
<protein>
    <recommendedName>
        <fullName evidence="3">2'-phosphotransferase</fullName>
        <ecNumber evidence="3">2.7.1.160</ecNumber>
    </recommendedName>
</protein>
<dbReference type="Gene3D" id="3.20.170.30">
    <property type="match status" value="2"/>
</dbReference>
<dbReference type="GO" id="GO:0006388">
    <property type="term" value="P:tRNA splicing, via endonucleolytic cleavage and ligation"/>
    <property type="evidence" value="ECO:0007669"/>
    <property type="project" value="TreeGrafter"/>
</dbReference>
<evidence type="ECO:0000313" key="8">
    <source>
        <dbReference type="EMBL" id="EMR63036.1"/>
    </source>
</evidence>
<feature type="region of interest" description="Disordered" evidence="7">
    <location>
        <begin position="100"/>
        <end position="126"/>
    </location>
</feature>
<dbReference type="STRING" id="1287681.M7SZM5"/>
<evidence type="ECO:0000256" key="3">
    <source>
        <dbReference type="ARBA" id="ARBA00012007"/>
    </source>
</evidence>
<evidence type="ECO:0000256" key="7">
    <source>
        <dbReference type="SAM" id="MobiDB-lite"/>
    </source>
</evidence>
<evidence type="ECO:0000256" key="1">
    <source>
        <dbReference type="ARBA" id="ARBA00003343"/>
    </source>
</evidence>
<accession>M7SZM5</accession>